<name>A0ABN8IW38_9NEOP</name>
<evidence type="ECO:0000313" key="1">
    <source>
        <dbReference type="EMBL" id="CAH2068264.1"/>
    </source>
</evidence>
<gene>
    <name evidence="1" type="ORF">IPOD504_LOCUS14172</name>
</gene>
<protein>
    <submittedName>
        <fullName evidence="1">Uncharacterized protein</fullName>
    </submittedName>
</protein>
<reference evidence="1" key="1">
    <citation type="submission" date="2022-03" db="EMBL/GenBank/DDBJ databases">
        <authorList>
            <person name="Martin H S."/>
        </authorList>
    </citation>
    <scope>NUCLEOTIDE SEQUENCE</scope>
</reference>
<evidence type="ECO:0000313" key="2">
    <source>
        <dbReference type="Proteomes" id="UP000837857"/>
    </source>
</evidence>
<proteinExistence type="predicted"/>
<feature type="non-terminal residue" evidence="1">
    <location>
        <position position="1"/>
    </location>
</feature>
<sequence length="71" mass="7899">MSLWFELYNHAEYECAEKFATSAFRGIDFTFLLFSIALLRLSPVRADGAPNTELLELGALFPGECDALSAH</sequence>
<dbReference type="EMBL" id="OW152817">
    <property type="protein sequence ID" value="CAH2068264.1"/>
    <property type="molecule type" value="Genomic_DNA"/>
</dbReference>
<accession>A0ABN8IW38</accession>
<organism evidence="1 2">
    <name type="scientific">Iphiclides podalirius</name>
    <name type="common">scarce swallowtail</name>
    <dbReference type="NCBI Taxonomy" id="110791"/>
    <lineage>
        <taxon>Eukaryota</taxon>
        <taxon>Metazoa</taxon>
        <taxon>Ecdysozoa</taxon>
        <taxon>Arthropoda</taxon>
        <taxon>Hexapoda</taxon>
        <taxon>Insecta</taxon>
        <taxon>Pterygota</taxon>
        <taxon>Neoptera</taxon>
        <taxon>Endopterygota</taxon>
        <taxon>Lepidoptera</taxon>
        <taxon>Glossata</taxon>
        <taxon>Ditrysia</taxon>
        <taxon>Papilionoidea</taxon>
        <taxon>Papilionidae</taxon>
        <taxon>Papilioninae</taxon>
        <taxon>Iphiclides</taxon>
    </lineage>
</organism>
<dbReference type="Proteomes" id="UP000837857">
    <property type="component" value="Chromosome 5"/>
</dbReference>
<keyword evidence="2" id="KW-1185">Reference proteome</keyword>